<protein>
    <submittedName>
        <fullName evidence="1">Uncharacterized protein AFUA_5G13800</fullName>
    </submittedName>
</protein>
<dbReference type="Pfam" id="PF11951">
    <property type="entry name" value="Fungal_trans_2"/>
    <property type="match status" value="1"/>
</dbReference>
<evidence type="ECO:0000313" key="1">
    <source>
        <dbReference type="EMBL" id="GFF26268.1"/>
    </source>
</evidence>
<dbReference type="EMBL" id="BLKC01000008">
    <property type="protein sequence ID" value="GFF26268.1"/>
    <property type="molecule type" value="Genomic_DNA"/>
</dbReference>
<accession>A0A8H3N4A5</accession>
<comment type="caution">
    <text evidence="1">The sequence shown here is derived from an EMBL/GenBank/DDBJ whole genome shotgun (WGS) entry which is preliminary data.</text>
</comment>
<name>A0A8H3N4A5_9EURO</name>
<dbReference type="Proteomes" id="UP000465221">
    <property type="component" value="Unassembled WGS sequence"/>
</dbReference>
<dbReference type="InterPro" id="IPR012349">
    <property type="entry name" value="Split_barrel_FMN-bd"/>
</dbReference>
<proteinExistence type="predicted"/>
<dbReference type="Gene3D" id="2.30.110.10">
    <property type="entry name" value="Electron Transport, Fmn-binding Protein, Chain A"/>
    <property type="match status" value="1"/>
</dbReference>
<dbReference type="PANTHER" id="PTHR35802:SF1">
    <property type="entry name" value="PROTEASE SYNTHASE AND SPORULATION PROTEIN PAI 2"/>
    <property type="match status" value="1"/>
</dbReference>
<dbReference type="SUPFAM" id="SSF50475">
    <property type="entry name" value="FMN-binding split barrel"/>
    <property type="match status" value="1"/>
</dbReference>
<reference evidence="1 2" key="1">
    <citation type="submission" date="2020-01" db="EMBL/GenBank/DDBJ databases">
        <title>Draft genome sequence of Aspergillus udagawae IFM 46972.</title>
        <authorList>
            <person name="Takahashi H."/>
            <person name="Yaguchi T."/>
        </authorList>
    </citation>
    <scope>NUCLEOTIDE SEQUENCE [LARGE SCALE GENOMIC DNA]</scope>
    <source>
        <strain evidence="1 2">IFM 46972</strain>
    </source>
</reference>
<evidence type="ECO:0000313" key="2">
    <source>
        <dbReference type="Proteomes" id="UP000465221"/>
    </source>
</evidence>
<dbReference type="InterPro" id="IPR007396">
    <property type="entry name" value="TR_PAI2-type"/>
</dbReference>
<organism evidence="1 2">
    <name type="scientific">Aspergillus udagawae</name>
    <dbReference type="NCBI Taxonomy" id="91492"/>
    <lineage>
        <taxon>Eukaryota</taxon>
        <taxon>Fungi</taxon>
        <taxon>Dikarya</taxon>
        <taxon>Ascomycota</taxon>
        <taxon>Pezizomycotina</taxon>
        <taxon>Eurotiomycetes</taxon>
        <taxon>Eurotiomycetidae</taxon>
        <taxon>Eurotiales</taxon>
        <taxon>Aspergillaceae</taxon>
        <taxon>Aspergillus</taxon>
        <taxon>Aspergillus subgen. Fumigati</taxon>
    </lineage>
</organism>
<dbReference type="InterPro" id="IPR021858">
    <property type="entry name" value="Fun_TF"/>
</dbReference>
<gene>
    <name evidence="1" type="ORF">IFM46972_01711</name>
</gene>
<dbReference type="PANTHER" id="PTHR35802">
    <property type="entry name" value="PROTEASE SYNTHASE AND SPORULATION PROTEIN PAI 2"/>
    <property type="match status" value="1"/>
</dbReference>
<dbReference type="AlphaFoldDB" id="A0A8H3N4A5"/>
<sequence>MYLRAVHAETHIPLLQQFIRDNPLGILTTAIKSPNYPLLQSSHIPFVLDIPDSPTDNADSDPVPGTLRGHIAKQNPQAKALMEALAQHQAQTQSTTLELPDEVLILFNGPHHHYVTPKFYKDTKPATGKVVPTWNYSAVQAYGKITVYCDSKAEETGAFLTRQVNDLSRHAETSIMRYTGGERPGPWEVSDAPETYVELLKKNIIGVEVRIERLQGKFKMSQEMGKGDREGVIEGFEKLGTEVGMGIAKTVKERGELKDKKWVKGVAIRGKMQGVSYSLLDSPAGDEQGLIKLKRESQRDLPAGLGDVSVSSLDRVSKYYLDYYNDRICKLFIVYDSNHNPFRSLISLAVKDPLLLSAVLALAARHRANEGQTFNGIEAPVPWMDNAQQDALVFKHQAIQGLSQIIGDPGSCRTDSTVASIFLLIFLDLVESGNDRWNVHLEGAKALLSLSKSLSQVNDPGWTVQEIRSFITKQIYLIETLGATFVRPNLLSQFPPAKEVDMGPDTVEQSFLGCPEQLLNAVQFFSLQRDLASAGQGSDACIRNISFMVESVRSFDSHFWAANLPQSTRHATCNLATLAQSYKLGALIYGQRVLDMVLDQVTSLEELVKNLFATIEALNEDATLFKCILWPIFVAGLECRSSVERDFVTRALERFWAVTRCLNTVNAGKILQSYWQTQNSNENKLSNWILDIGQLGEDWLLI</sequence>
<dbReference type="Pfam" id="PF04299">
    <property type="entry name" value="FMN_bind_2"/>
    <property type="match status" value="1"/>
</dbReference>